<name>A0A517VFF9_9PLAN</name>
<dbReference type="RefSeq" id="WP_145228862.1">
    <property type="nucleotide sequence ID" value="NZ_CP036343.1"/>
</dbReference>
<evidence type="ECO:0000313" key="2">
    <source>
        <dbReference type="Proteomes" id="UP000316855"/>
    </source>
</evidence>
<evidence type="ECO:0000313" key="1">
    <source>
        <dbReference type="EMBL" id="QDT91755.1"/>
    </source>
</evidence>
<dbReference type="OrthoDB" id="5522207at2"/>
<reference evidence="1 2" key="1">
    <citation type="submission" date="2019-02" db="EMBL/GenBank/DDBJ databases">
        <title>Deep-cultivation of Planctomycetes and their phenomic and genomic characterization uncovers novel biology.</title>
        <authorList>
            <person name="Wiegand S."/>
            <person name="Jogler M."/>
            <person name="Boedeker C."/>
            <person name="Pinto D."/>
            <person name="Vollmers J."/>
            <person name="Rivas-Marin E."/>
            <person name="Kohn T."/>
            <person name="Peeters S.H."/>
            <person name="Heuer A."/>
            <person name="Rast P."/>
            <person name="Oberbeckmann S."/>
            <person name="Bunk B."/>
            <person name="Jeske O."/>
            <person name="Meyerdierks A."/>
            <person name="Storesund J.E."/>
            <person name="Kallscheuer N."/>
            <person name="Luecker S."/>
            <person name="Lage O.M."/>
            <person name="Pohl T."/>
            <person name="Merkel B.J."/>
            <person name="Hornburger P."/>
            <person name="Mueller R.-W."/>
            <person name="Bruemmer F."/>
            <person name="Labrenz M."/>
            <person name="Spormann A.M."/>
            <person name="Op den Camp H."/>
            <person name="Overmann J."/>
            <person name="Amann R."/>
            <person name="Jetten M.S.M."/>
            <person name="Mascher T."/>
            <person name="Medema M.H."/>
            <person name="Devos D.P."/>
            <person name="Kaster A.-K."/>
            <person name="Ovreas L."/>
            <person name="Rohde M."/>
            <person name="Galperin M.Y."/>
            <person name="Jogler C."/>
        </authorList>
    </citation>
    <scope>NUCLEOTIDE SEQUENCE [LARGE SCALE GENOMIC DNA]</scope>
    <source>
        <strain evidence="1 2">Pan161</strain>
    </source>
</reference>
<dbReference type="AlphaFoldDB" id="A0A517VFF9"/>
<accession>A0A517VFF9</accession>
<gene>
    <name evidence="1" type="ORF">Pan161_34180</name>
</gene>
<dbReference type="Proteomes" id="UP000316855">
    <property type="component" value="Chromosome"/>
</dbReference>
<proteinExistence type="predicted"/>
<sequence length="104" mass="11495">MLNQNSKTTSPQFKLGQIVATPGALEALEASSQSPNEFLKRHLQLDQGDLCDEDHELNREALNDGSRILSSFKTSKGVKIWIITEAQDGNGHRSATTLLLPEEY</sequence>
<dbReference type="EMBL" id="CP036343">
    <property type="protein sequence ID" value="QDT91755.1"/>
    <property type="molecule type" value="Genomic_DNA"/>
</dbReference>
<protein>
    <submittedName>
        <fullName evidence="1">Uncharacterized protein</fullName>
    </submittedName>
</protein>
<keyword evidence="2" id="KW-1185">Reference proteome</keyword>
<dbReference type="KEGG" id="gax:Pan161_34180"/>
<organism evidence="1 2">
    <name type="scientific">Gimesia algae</name>
    <dbReference type="NCBI Taxonomy" id="2527971"/>
    <lineage>
        <taxon>Bacteria</taxon>
        <taxon>Pseudomonadati</taxon>
        <taxon>Planctomycetota</taxon>
        <taxon>Planctomycetia</taxon>
        <taxon>Planctomycetales</taxon>
        <taxon>Planctomycetaceae</taxon>
        <taxon>Gimesia</taxon>
    </lineage>
</organism>